<dbReference type="AlphaFoldDB" id="K1SW33"/>
<reference evidence="1" key="1">
    <citation type="journal article" date="2013" name="Environ. Microbiol.">
        <title>Microbiota from the distal guts of lean and obese adolescents exhibit partial functional redundancy besides clear differences in community structure.</title>
        <authorList>
            <person name="Ferrer M."/>
            <person name="Ruiz A."/>
            <person name="Lanza F."/>
            <person name="Haange S.B."/>
            <person name="Oberbach A."/>
            <person name="Till H."/>
            <person name="Bargiela R."/>
            <person name="Campoy C."/>
            <person name="Segura M.T."/>
            <person name="Richter M."/>
            <person name="von Bergen M."/>
            <person name="Seifert J."/>
            <person name="Suarez A."/>
        </authorList>
    </citation>
    <scope>NUCLEOTIDE SEQUENCE</scope>
</reference>
<accession>K1SW33</accession>
<evidence type="ECO:0000313" key="1">
    <source>
        <dbReference type="EMBL" id="EKC51441.1"/>
    </source>
</evidence>
<name>K1SW33_9ZZZZ</name>
<dbReference type="EMBL" id="AJWY01011912">
    <property type="protein sequence ID" value="EKC51441.1"/>
    <property type="molecule type" value="Genomic_DNA"/>
</dbReference>
<protein>
    <submittedName>
        <fullName evidence="1">Uncharacterized protein</fullName>
    </submittedName>
</protein>
<proteinExistence type="predicted"/>
<gene>
    <name evidence="1" type="ORF">LEA_17394</name>
</gene>
<sequence>MDIHEKYEYWLTFDDNTKNELESITDKKEIEDRFYKDLEFGT</sequence>
<feature type="non-terminal residue" evidence="1">
    <location>
        <position position="42"/>
    </location>
</feature>
<comment type="caution">
    <text evidence="1">The sequence shown here is derived from an EMBL/GenBank/DDBJ whole genome shotgun (WGS) entry which is preliminary data.</text>
</comment>
<organism evidence="1">
    <name type="scientific">human gut metagenome</name>
    <dbReference type="NCBI Taxonomy" id="408170"/>
    <lineage>
        <taxon>unclassified sequences</taxon>
        <taxon>metagenomes</taxon>
        <taxon>organismal metagenomes</taxon>
    </lineage>
</organism>